<feature type="signal peptide" evidence="6">
    <location>
        <begin position="1"/>
        <end position="22"/>
    </location>
</feature>
<evidence type="ECO:0000313" key="9">
    <source>
        <dbReference type="Proteomes" id="UP000604341"/>
    </source>
</evidence>
<evidence type="ECO:0000256" key="4">
    <source>
        <dbReference type="ARBA" id="ARBA00022825"/>
    </source>
</evidence>
<feature type="active site" description="Charge relay system" evidence="5">
    <location>
        <position position="216"/>
    </location>
</feature>
<dbReference type="GO" id="GO:0008233">
    <property type="term" value="F:peptidase activity"/>
    <property type="evidence" value="ECO:0007669"/>
    <property type="project" value="UniProtKB-KW"/>
</dbReference>
<evidence type="ECO:0000313" key="8">
    <source>
        <dbReference type="EMBL" id="GGL05439.1"/>
    </source>
</evidence>
<name>A0ABQ2FMP5_9DEIO</name>
<accession>A0ABQ2FMP5</accession>
<feature type="chain" id="PRO_5046770018" evidence="6">
    <location>
        <begin position="23"/>
        <end position="445"/>
    </location>
</feature>
<dbReference type="GO" id="GO:0006508">
    <property type="term" value="P:proteolysis"/>
    <property type="evidence" value="ECO:0007669"/>
    <property type="project" value="UniProtKB-KW"/>
</dbReference>
<keyword evidence="4 5" id="KW-0720">Serine protease</keyword>
<dbReference type="InterPro" id="IPR000209">
    <property type="entry name" value="Peptidase_S8/S53_dom"/>
</dbReference>
<dbReference type="PROSITE" id="PS51892">
    <property type="entry name" value="SUBTILASE"/>
    <property type="match status" value="1"/>
</dbReference>
<feature type="domain" description="Peptidase S8/S53" evidence="7">
    <location>
        <begin position="182"/>
        <end position="428"/>
    </location>
</feature>
<protein>
    <submittedName>
        <fullName evidence="8">Serine protease</fullName>
    </submittedName>
</protein>
<dbReference type="PANTHER" id="PTHR43806">
    <property type="entry name" value="PEPTIDASE S8"/>
    <property type="match status" value="1"/>
</dbReference>
<evidence type="ECO:0000256" key="1">
    <source>
        <dbReference type="ARBA" id="ARBA00011073"/>
    </source>
</evidence>
<evidence type="ECO:0000256" key="3">
    <source>
        <dbReference type="ARBA" id="ARBA00022801"/>
    </source>
</evidence>
<gene>
    <name evidence="8" type="ORF">GCM10010844_25270</name>
</gene>
<dbReference type="PANTHER" id="PTHR43806:SF11">
    <property type="entry name" value="CEREVISIN-RELATED"/>
    <property type="match status" value="1"/>
</dbReference>
<dbReference type="Gene3D" id="3.40.50.200">
    <property type="entry name" value="Peptidase S8/S53 domain"/>
    <property type="match status" value="1"/>
</dbReference>
<keyword evidence="6" id="KW-0732">Signal</keyword>
<dbReference type="PRINTS" id="PR00723">
    <property type="entry name" value="SUBTILISIN"/>
</dbReference>
<keyword evidence="3 5" id="KW-0378">Hydrolase</keyword>
<feature type="active site" description="Charge relay system" evidence="5">
    <location>
        <position position="391"/>
    </location>
</feature>
<keyword evidence="2 5" id="KW-0645">Protease</keyword>
<dbReference type="Pfam" id="PF00082">
    <property type="entry name" value="Peptidase_S8"/>
    <property type="match status" value="1"/>
</dbReference>
<evidence type="ECO:0000259" key="7">
    <source>
        <dbReference type="Pfam" id="PF00082"/>
    </source>
</evidence>
<organism evidence="8 9">
    <name type="scientific">Deinococcus radiotolerans</name>
    <dbReference type="NCBI Taxonomy" id="1309407"/>
    <lineage>
        <taxon>Bacteria</taxon>
        <taxon>Thermotogati</taxon>
        <taxon>Deinococcota</taxon>
        <taxon>Deinococci</taxon>
        <taxon>Deinococcales</taxon>
        <taxon>Deinococcaceae</taxon>
        <taxon>Deinococcus</taxon>
    </lineage>
</organism>
<dbReference type="PROSITE" id="PS00138">
    <property type="entry name" value="SUBTILASE_SER"/>
    <property type="match status" value="1"/>
</dbReference>
<dbReference type="InterPro" id="IPR036852">
    <property type="entry name" value="Peptidase_S8/S53_dom_sf"/>
</dbReference>
<comment type="similarity">
    <text evidence="1 5">Belongs to the peptidase S8 family.</text>
</comment>
<dbReference type="PROSITE" id="PS51257">
    <property type="entry name" value="PROKAR_LIPOPROTEIN"/>
    <property type="match status" value="1"/>
</dbReference>
<dbReference type="EMBL" id="BMPE01000007">
    <property type="protein sequence ID" value="GGL05439.1"/>
    <property type="molecule type" value="Genomic_DNA"/>
</dbReference>
<proteinExistence type="inferred from homology"/>
<reference evidence="9" key="1">
    <citation type="journal article" date="2019" name="Int. J. Syst. Evol. Microbiol.">
        <title>The Global Catalogue of Microorganisms (GCM) 10K type strain sequencing project: providing services to taxonomists for standard genome sequencing and annotation.</title>
        <authorList>
            <consortium name="The Broad Institute Genomics Platform"/>
            <consortium name="The Broad Institute Genome Sequencing Center for Infectious Disease"/>
            <person name="Wu L."/>
            <person name="Ma J."/>
        </authorList>
    </citation>
    <scope>NUCLEOTIDE SEQUENCE [LARGE SCALE GENOMIC DNA]</scope>
    <source>
        <strain evidence="9">JCM 19173</strain>
    </source>
</reference>
<keyword evidence="9" id="KW-1185">Reference proteome</keyword>
<evidence type="ECO:0000256" key="6">
    <source>
        <dbReference type="SAM" id="SignalP"/>
    </source>
</evidence>
<dbReference type="Proteomes" id="UP000604341">
    <property type="component" value="Unassembled WGS sequence"/>
</dbReference>
<sequence length="445" mass="44323">MRVLLPVLTLTCLLAACSSGNGTGGGTTTPPPTTTICTQSAAMAPQVASPPTATVTWTPGEADWSRPHVPGRVLVSSVPGGSQLSTLGVQAQAVAPGLAVVTAPAGQEAALASRLHAQGAQVQPDYLYQSLATPNDPGVPGNVGVPIGGARYVQTYLTRVKAPDAWAFLQSCGKQPEAASTAVLDSLVNTSHPDLQSRLGTARSYLNGTPSDTSGHGTATTGEIAATTNNSQGLAGMTWSGAVLPMEVIGQTGASTTTITQAVNDAVKLGVKVLNMSLGAAITTASDPDPALSSALTTAAKSVVIVAAAGNEPGKGLFYPASHPDVIAVGAAGADDAPTCYSAQPSAAQPGSDTHYMLAPGGTGACAGAMNATQMLLLNQAGGYTLEAGTSFAAPLVSGAAALMRAANPNLSAATTRDILLTSARKTNSGTRFLDVNAAVRAATR</sequence>
<evidence type="ECO:0000256" key="5">
    <source>
        <dbReference type="PROSITE-ProRule" id="PRU01240"/>
    </source>
</evidence>
<dbReference type="InterPro" id="IPR015500">
    <property type="entry name" value="Peptidase_S8_subtilisin-rel"/>
</dbReference>
<feature type="active site" description="Charge relay system" evidence="5">
    <location>
        <position position="185"/>
    </location>
</feature>
<comment type="caution">
    <text evidence="8">The sequence shown here is derived from an EMBL/GenBank/DDBJ whole genome shotgun (WGS) entry which is preliminary data.</text>
</comment>
<dbReference type="SUPFAM" id="SSF52743">
    <property type="entry name" value="Subtilisin-like"/>
    <property type="match status" value="1"/>
</dbReference>
<dbReference type="InterPro" id="IPR050131">
    <property type="entry name" value="Peptidase_S8_subtilisin-like"/>
</dbReference>
<evidence type="ECO:0000256" key="2">
    <source>
        <dbReference type="ARBA" id="ARBA00022670"/>
    </source>
</evidence>
<dbReference type="InterPro" id="IPR023828">
    <property type="entry name" value="Peptidase_S8_Ser-AS"/>
</dbReference>